<keyword evidence="3" id="KW-1185">Reference proteome</keyword>
<proteinExistence type="predicted"/>
<reference evidence="1" key="1">
    <citation type="submission" date="2015-09" db="EMBL/GenBank/DDBJ databases">
        <title>Draft Genome Sequences of Two Novel Amoeba-resistant Intranuclear Bacteria, Candidatus Berkiella cookevillensis and Candidatus Berkiella aquae.</title>
        <authorList>
            <person name="Mehari Y.T."/>
            <person name="Arivett B.A."/>
            <person name="Farone A.L."/>
            <person name="Gunderson J.H."/>
            <person name="Farone M.B."/>
        </authorList>
    </citation>
    <scope>NUCLEOTIDE SEQUENCE [LARGE SCALE GENOMIC DNA]</scope>
    <source>
        <strain evidence="1">CC99</strain>
    </source>
</reference>
<evidence type="ECO:0000313" key="2">
    <source>
        <dbReference type="EMBL" id="MCS5707289.1"/>
    </source>
</evidence>
<comment type="caution">
    <text evidence="1">The sequence shown here is derived from an EMBL/GenBank/DDBJ whole genome shotgun (WGS) entry which is preliminary data.</text>
</comment>
<dbReference type="Proteomes" id="UP000051494">
    <property type="component" value="Unassembled WGS sequence"/>
</dbReference>
<evidence type="ECO:0000313" key="3">
    <source>
        <dbReference type="Proteomes" id="UP000051494"/>
    </source>
</evidence>
<protein>
    <submittedName>
        <fullName evidence="2">Bacteriocin</fullName>
    </submittedName>
</protein>
<dbReference type="AlphaFoldDB" id="A0A0Q9YE70"/>
<accession>A0A0Q9YE70</accession>
<dbReference type="EMBL" id="LKHV01000005">
    <property type="protein sequence ID" value="KRG18831.1"/>
    <property type="molecule type" value="Genomic_DNA"/>
</dbReference>
<dbReference type="STRING" id="437022.CC99x_01312"/>
<gene>
    <name evidence="2" type="ORF">CC99x_000065</name>
    <name evidence="1" type="ORF">CC99x_01312</name>
</gene>
<reference evidence="2" key="2">
    <citation type="journal article" date="2016" name="Genome Announc.">
        <title>Draft Genome Sequences of Two Novel Amoeba-Resistant Intranuclear Bacteria, 'Candidatus Berkiella cookevillensis' and 'Candidatus Berkiella aquae'.</title>
        <authorList>
            <person name="Mehari Y.T."/>
            <person name="Arivett B.A."/>
            <person name="Farone A.L."/>
            <person name="Gunderson J.H."/>
            <person name="Farone M.B."/>
        </authorList>
    </citation>
    <scope>NUCLEOTIDE SEQUENCE</scope>
    <source>
        <strain evidence="2">CC99</strain>
    </source>
</reference>
<dbReference type="RefSeq" id="WP_057624416.1">
    <property type="nucleotide sequence ID" value="NZ_LKHV02000001.1"/>
</dbReference>
<organism evidence="1">
    <name type="scientific">Candidatus Berkiella cookevillensis</name>
    <dbReference type="NCBI Taxonomy" id="437022"/>
    <lineage>
        <taxon>Bacteria</taxon>
        <taxon>Pseudomonadati</taxon>
        <taxon>Pseudomonadota</taxon>
        <taxon>Gammaproteobacteria</taxon>
        <taxon>Candidatus Berkiellales</taxon>
        <taxon>Candidatus Berkiellaceae</taxon>
        <taxon>Candidatus Berkiella</taxon>
    </lineage>
</organism>
<dbReference type="EMBL" id="LKHV02000001">
    <property type="protein sequence ID" value="MCS5707289.1"/>
    <property type="molecule type" value="Genomic_DNA"/>
</dbReference>
<evidence type="ECO:0000313" key="1">
    <source>
        <dbReference type="EMBL" id="KRG18831.1"/>
    </source>
</evidence>
<dbReference type="InterPro" id="IPR010133">
    <property type="entry name" value="Bacteriocin_signal_seq"/>
</dbReference>
<sequence length="62" mass="7023">MEKNQQNELPEINAKLCADKNRVFARQISKKLSAEELKQVSGGAWECGWTDNKKVKGWDCGL</sequence>
<dbReference type="NCBIfam" id="TIGR01847">
    <property type="entry name" value="bacteriocin_sig"/>
    <property type="match status" value="1"/>
</dbReference>
<name>A0A0Q9YE70_9GAMM</name>
<reference evidence="2" key="3">
    <citation type="submission" date="2021-06" db="EMBL/GenBank/DDBJ databases">
        <title>Genomic Description and Analysis of Intracellular Bacteria, Candidatus Berkiella cookevillensis and Candidatus Berkiella aquae.</title>
        <authorList>
            <person name="Kidane D.T."/>
            <person name="Mehari Y.T."/>
            <person name="Rice F.C."/>
            <person name="Arivett B.A."/>
            <person name="Farone A.L."/>
            <person name="Berk S.G."/>
            <person name="Farone M.B."/>
        </authorList>
    </citation>
    <scope>NUCLEOTIDE SEQUENCE</scope>
    <source>
        <strain evidence="2">CC99</strain>
    </source>
</reference>